<evidence type="ECO:0000256" key="12">
    <source>
        <dbReference type="PROSITE-ProRule" id="PRU10144"/>
    </source>
</evidence>
<keyword evidence="6 15" id="KW-0732">Signal</keyword>
<feature type="region of interest" description="Disordered" evidence="14">
    <location>
        <begin position="235"/>
        <end position="261"/>
    </location>
</feature>
<evidence type="ECO:0000256" key="11">
    <source>
        <dbReference type="PROSITE-ProRule" id="PRU01360"/>
    </source>
</evidence>
<dbReference type="NCBIfam" id="TIGR01786">
    <property type="entry name" value="TonB-hemlactrns"/>
    <property type="match status" value="1"/>
</dbReference>
<keyword evidence="8 11" id="KW-0472">Membrane</keyword>
<dbReference type="InterPro" id="IPR037066">
    <property type="entry name" value="Plug_dom_sf"/>
</dbReference>
<evidence type="ECO:0000256" key="4">
    <source>
        <dbReference type="ARBA" id="ARBA00022452"/>
    </source>
</evidence>
<dbReference type="RefSeq" id="WP_130460002.1">
    <property type="nucleotide sequence ID" value="NZ_SHKM01000003.1"/>
</dbReference>
<dbReference type="Pfam" id="PF00593">
    <property type="entry name" value="TonB_dep_Rec_b-barrel"/>
    <property type="match status" value="1"/>
</dbReference>
<dbReference type="EMBL" id="SHKM01000003">
    <property type="protein sequence ID" value="RZT75668.1"/>
    <property type="molecule type" value="Genomic_DNA"/>
</dbReference>
<reference evidence="18 19" key="1">
    <citation type="submission" date="2019-02" db="EMBL/GenBank/DDBJ databases">
        <title>Genomic Encyclopedia of Type Strains, Phase IV (KMG-IV): sequencing the most valuable type-strain genomes for metagenomic binning, comparative biology and taxonomic classification.</title>
        <authorList>
            <person name="Goeker M."/>
        </authorList>
    </citation>
    <scope>NUCLEOTIDE SEQUENCE [LARGE SCALE GENOMIC DNA]</scope>
    <source>
        <strain evidence="18 19">DSM 21223</strain>
    </source>
</reference>
<keyword evidence="7 13" id="KW-0798">TonB box</keyword>
<keyword evidence="3 11" id="KW-0813">Transport</keyword>
<dbReference type="PANTHER" id="PTHR30069">
    <property type="entry name" value="TONB-DEPENDENT OUTER MEMBRANE RECEPTOR"/>
    <property type="match status" value="1"/>
</dbReference>
<dbReference type="InterPro" id="IPR036942">
    <property type="entry name" value="Beta-barrel_TonB_sf"/>
</dbReference>
<feature type="domain" description="TonB-dependent receptor-like beta-barrel" evidence="16">
    <location>
        <begin position="276"/>
        <end position="729"/>
    </location>
</feature>
<organism evidence="18 19">
    <name type="scientific">Azospira oryzae</name>
    <dbReference type="NCBI Taxonomy" id="146939"/>
    <lineage>
        <taxon>Bacteria</taxon>
        <taxon>Pseudomonadati</taxon>
        <taxon>Pseudomonadota</taxon>
        <taxon>Betaproteobacteria</taxon>
        <taxon>Rhodocyclales</taxon>
        <taxon>Rhodocyclaceae</taxon>
        <taxon>Azospira</taxon>
    </lineage>
</organism>
<dbReference type="Proteomes" id="UP000292136">
    <property type="component" value="Unassembled WGS sequence"/>
</dbReference>
<feature type="domain" description="TonB-dependent receptor plug" evidence="17">
    <location>
        <begin position="68"/>
        <end position="178"/>
    </location>
</feature>
<feature type="chain" id="PRO_5046799215" evidence="15">
    <location>
        <begin position="45"/>
        <end position="770"/>
    </location>
</feature>
<dbReference type="Gene3D" id="2.40.170.20">
    <property type="entry name" value="TonB-dependent receptor, beta-barrel domain"/>
    <property type="match status" value="1"/>
</dbReference>
<dbReference type="InterPro" id="IPR000531">
    <property type="entry name" value="Beta-barrel_TonB"/>
</dbReference>
<evidence type="ECO:0000313" key="18">
    <source>
        <dbReference type="EMBL" id="RZT75668.1"/>
    </source>
</evidence>
<evidence type="ECO:0000256" key="8">
    <source>
        <dbReference type="ARBA" id="ARBA00023136"/>
    </source>
</evidence>
<keyword evidence="10 11" id="KW-0998">Cell outer membrane</keyword>
<evidence type="ECO:0000256" key="3">
    <source>
        <dbReference type="ARBA" id="ARBA00022448"/>
    </source>
</evidence>
<keyword evidence="9 18" id="KW-0675">Receptor</keyword>
<comment type="similarity">
    <text evidence="2 11 13">Belongs to the TonB-dependent receptor family.</text>
</comment>
<keyword evidence="19" id="KW-1185">Reference proteome</keyword>
<dbReference type="PROSITE" id="PS01156">
    <property type="entry name" value="TONB_DEPENDENT_REC_2"/>
    <property type="match status" value="1"/>
</dbReference>
<dbReference type="InterPro" id="IPR010917">
    <property type="entry name" value="TonB_rcpt_CS"/>
</dbReference>
<dbReference type="InterPro" id="IPR012910">
    <property type="entry name" value="Plug_dom"/>
</dbReference>
<dbReference type="InterPro" id="IPR039426">
    <property type="entry name" value="TonB-dep_rcpt-like"/>
</dbReference>
<proteinExistence type="inferred from homology"/>
<dbReference type="SUPFAM" id="SSF56935">
    <property type="entry name" value="Porins"/>
    <property type="match status" value="1"/>
</dbReference>
<evidence type="ECO:0000256" key="6">
    <source>
        <dbReference type="ARBA" id="ARBA00022729"/>
    </source>
</evidence>
<dbReference type="Pfam" id="PF07715">
    <property type="entry name" value="Plug"/>
    <property type="match status" value="1"/>
</dbReference>
<feature type="short sequence motif" description="TonB C-terminal box" evidence="12">
    <location>
        <begin position="753"/>
        <end position="770"/>
    </location>
</feature>
<evidence type="ECO:0000256" key="5">
    <source>
        <dbReference type="ARBA" id="ARBA00022692"/>
    </source>
</evidence>
<keyword evidence="4 11" id="KW-1134">Transmembrane beta strand</keyword>
<evidence type="ECO:0000256" key="10">
    <source>
        <dbReference type="ARBA" id="ARBA00023237"/>
    </source>
</evidence>
<dbReference type="NCBIfam" id="TIGR01785">
    <property type="entry name" value="TonB-hemin"/>
    <property type="match status" value="1"/>
</dbReference>
<comment type="subcellular location">
    <subcellularLocation>
        <location evidence="1 11">Cell outer membrane</location>
        <topology evidence="1 11">Multi-pass membrane protein</topology>
    </subcellularLocation>
</comment>
<evidence type="ECO:0000259" key="16">
    <source>
        <dbReference type="Pfam" id="PF00593"/>
    </source>
</evidence>
<evidence type="ECO:0000256" key="1">
    <source>
        <dbReference type="ARBA" id="ARBA00004571"/>
    </source>
</evidence>
<evidence type="ECO:0000256" key="9">
    <source>
        <dbReference type="ARBA" id="ARBA00023170"/>
    </source>
</evidence>
<evidence type="ECO:0000256" key="7">
    <source>
        <dbReference type="ARBA" id="ARBA00023077"/>
    </source>
</evidence>
<evidence type="ECO:0000256" key="13">
    <source>
        <dbReference type="RuleBase" id="RU003357"/>
    </source>
</evidence>
<evidence type="ECO:0000256" key="2">
    <source>
        <dbReference type="ARBA" id="ARBA00009810"/>
    </source>
</evidence>
<evidence type="ECO:0000313" key="19">
    <source>
        <dbReference type="Proteomes" id="UP000292136"/>
    </source>
</evidence>
<evidence type="ECO:0000256" key="14">
    <source>
        <dbReference type="SAM" id="MobiDB-lite"/>
    </source>
</evidence>
<name>A0ABY0IKI1_9RHOO</name>
<dbReference type="PROSITE" id="PS52016">
    <property type="entry name" value="TONB_DEPENDENT_REC_3"/>
    <property type="match status" value="1"/>
</dbReference>
<accession>A0ABY0IKI1</accession>
<dbReference type="PANTHER" id="PTHR30069:SF29">
    <property type="entry name" value="HEMOGLOBIN AND HEMOGLOBIN-HAPTOGLOBIN-BINDING PROTEIN 1-RELATED"/>
    <property type="match status" value="1"/>
</dbReference>
<keyword evidence="5 11" id="KW-0812">Transmembrane</keyword>
<dbReference type="CDD" id="cd01347">
    <property type="entry name" value="ligand_gated_channel"/>
    <property type="match status" value="1"/>
</dbReference>
<sequence>MRLASRPAGGRPASAHSVPLRPLAALVAAIAPAVLALGASQAQAQAQTSELKEVVVTATRQEADPDLIPATITSIDRKTLDRRMPHDEAALMENEADVVISRDLRRYGSAAVNIRGIEGIRVLQQVDGVRLPDYYYGGGPSNITASMPDGPEMDFLKRAEILRGPASSLYGSDALGGVVGYLTLDPQDLLQGRSTAMRYKGTWRQADHSFQNTVYAAGGNDLVEGLLAYSQRNGKELDNKGNVGGTGYNREQPNPQDTKSDSVLAKIILKPATGHRIGLTYENREQDNHVDSLRLSSGVPKVTQTYGDENTKRERYGIDWEWKPTDRWFDRLALKFYHQEADSKTYTMQRRSNTSASCSASSGAGNNCLVDMNFMFNQKTDGLNLQLDSYFQTGAISHSLAYGADWRQTRTEELRDYTVHNLTTGTTGKTLAGDTYPLKDFAPGESTNLGLFVQDELSFMDGKFLLTPGVRYDEVKLRPDGMSKVAGSGGSAVTLSSASQNHSAVSPKIGALWQASPAVALYGQLVRGFRAPNYEEVNGLFYNAAQNYVTLPNGNLKAEKSTGLELGTRLKALGGDIKVAVYDNRYDDFIEQVRVCNDTAAPFTCPGGTRSAYQKLNLSKVRIQGAEVRGSWLFAGGYAFQGSIATARGDDEQNNRPLNSIEPLRAVLSFLWDKGQWGGETRLRLAATKERINDADTDYYKPAGYGVMDVSTWWQVDKRFRLTAAVNNVFDKQYTLWSDVRHAGLLSTDPGPSFFTQPGRNVSLSLQADF</sequence>
<dbReference type="Gene3D" id="2.170.130.10">
    <property type="entry name" value="TonB-dependent receptor, plug domain"/>
    <property type="match status" value="1"/>
</dbReference>
<dbReference type="InterPro" id="IPR010949">
    <property type="entry name" value="TonB_Hb/transfer/lactofer_rcpt"/>
</dbReference>
<feature type="signal peptide" evidence="15">
    <location>
        <begin position="1"/>
        <end position="44"/>
    </location>
</feature>
<comment type="caution">
    <text evidence="18">The sequence shown here is derived from an EMBL/GenBank/DDBJ whole genome shotgun (WGS) entry which is preliminary data.</text>
</comment>
<protein>
    <submittedName>
        <fullName evidence="18">Hemoglobin/transferrin/lactoferrin receptor protein</fullName>
    </submittedName>
</protein>
<dbReference type="InterPro" id="IPR011276">
    <property type="entry name" value="TonB_haem/Hb_rcpt"/>
</dbReference>
<evidence type="ECO:0000256" key="15">
    <source>
        <dbReference type="SAM" id="SignalP"/>
    </source>
</evidence>
<evidence type="ECO:0000259" key="17">
    <source>
        <dbReference type="Pfam" id="PF07715"/>
    </source>
</evidence>
<gene>
    <name evidence="18" type="ORF">EV678_2854</name>
</gene>